<reference evidence="3 4" key="1">
    <citation type="submission" date="2016-10" db="EMBL/GenBank/DDBJ databases">
        <title>Lutibacter sp. LPB0138, isolated from marine gastropod.</title>
        <authorList>
            <person name="Kim E."/>
            <person name="Yi H."/>
        </authorList>
    </citation>
    <scope>NUCLEOTIDE SEQUENCE [LARGE SCALE GENOMIC DNA]</scope>
    <source>
        <strain evidence="3 4">LPB0138</strain>
    </source>
</reference>
<evidence type="ECO:0000256" key="1">
    <source>
        <dbReference type="SAM" id="SignalP"/>
    </source>
</evidence>
<evidence type="ECO:0000259" key="2">
    <source>
        <dbReference type="Pfam" id="PF19081"/>
    </source>
</evidence>
<keyword evidence="4" id="KW-1185">Reference proteome</keyword>
<sequence length="1158" mass="128536">MRYYCYIILLFLSINTFSQGEANVWYFGENAGLDFNSGTPVPLNDGRLNTREGCSSFSDADGNLLFYIGAPNSTASNLTVWNRNHTPMPNGTGLEGNSSSSQSAMIIPRPGSTTQFYVFTVGANYGGDTTSFDYYTIDMTFDGGLGDVVGGANDLTQELLRTDWTEKVASVKGSECETYWVVSYVRPSSGQDEFFAYKVTSAGVASTPVRTRVSFPSNDIRGYLKISPDGKKLAIAHMNFNELVLYDFDNTTGIVSNQRQLQLSSSSDANQPYGLEFSPNSKKLYVHASNNFFSQNSSVNNNPANHHSALYQFDVSLNTLAEIQESKFLIDSRDLYRGALQLGPDRKIYRALSPTYDIGSDFLGVIENPDEDGSNVIYNHDAIDLGTGRSSQGLPPFIASIFSQIEITGEDESGTQSVINNLDVSLCTGDSFNIISETLTDVTSVTYQWLKNGIPYSTDQNLTFTNMTSLDNGNYKLEVEITDLCGNVSLGEGECTIEVYDIPTATQPNNIVQCDDDNDDRYEFDLKLQDSDILGSQTSIEYEVLYYNSESQAHDGGTPLPNPYPTGSTRIYARVQSNGNTDCYDITFFDIELYKSPMPNSSTDIEDLEECDDTLAGEINDGITTVDLTQKEDDILNGQSITDFELTYFTASDFAPTAEITDPTTFYNDLNPGGQTIYVQVINRLNDECSATTSFEFVVNNTPEILENFTFQNCDEDDDPNGYTVFDLYDVNEQVILNGATDITATYYYDYADANVSEYTGIGEIPNPDSFNNQDTTTPNTIYARYETLDNCYLVSTITLEVSTTDFPSDFEPLTIELCDDDFDGKQIFDLSQKDDEFKSSFVNPADLTVHYFRTKEDAEENDNEILPKETYENEQPFTQTLYVRMSSISNGGCQGIGPYLTLIVNEKPIVEVIEPQDIYCINGPDITLEVLNPDSSLTYIWSNDADGNDIIGGGNSIAISNAGEYFVTAVSNESCESNPTTVIVNPSIIATISENDVVIVDDSDNNTITIDTSNLGIGEYEFALDDNPFQNEPFFENVTPGIHLIKINDKNGCGESTPLEVAVIGFPRFFTPNNDGENDYWQVKGVSSDFFSSSIIYIFDRYGKLIANIDPTSEGWNGYYNGNMLPSTDYWFTAQLIDQNGNIRERKGHFSLIRRRY</sequence>
<dbReference type="Pfam" id="PF19081">
    <property type="entry name" value="Ig_7"/>
    <property type="match status" value="1"/>
</dbReference>
<feature type="domain" description="Ig-like" evidence="2">
    <location>
        <begin position="914"/>
        <end position="987"/>
    </location>
</feature>
<dbReference type="STRING" id="1850246.LPB138_00435"/>
<dbReference type="Pfam" id="PF13585">
    <property type="entry name" value="CHU_C"/>
    <property type="match status" value="1"/>
</dbReference>
<dbReference type="KEGG" id="lul:LPB138_00435"/>
<organism evidence="3 4">
    <name type="scientific">Urechidicola croceus</name>
    <dbReference type="NCBI Taxonomy" id="1850246"/>
    <lineage>
        <taxon>Bacteria</taxon>
        <taxon>Pseudomonadati</taxon>
        <taxon>Bacteroidota</taxon>
        <taxon>Flavobacteriia</taxon>
        <taxon>Flavobacteriales</taxon>
        <taxon>Flavobacteriaceae</taxon>
        <taxon>Urechidicola</taxon>
    </lineage>
</organism>
<protein>
    <recommendedName>
        <fullName evidence="2">Ig-like domain-containing protein</fullName>
    </recommendedName>
</protein>
<name>A0A1D8P3T6_9FLAO</name>
<dbReference type="SUPFAM" id="SSF69322">
    <property type="entry name" value="Tricorn protease domain 2"/>
    <property type="match status" value="1"/>
</dbReference>
<dbReference type="InterPro" id="IPR013783">
    <property type="entry name" value="Ig-like_fold"/>
</dbReference>
<feature type="chain" id="PRO_5009110739" description="Ig-like domain-containing protein" evidence="1">
    <location>
        <begin position="23"/>
        <end position="1158"/>
    </location>
</feature>
<feature type="signal peptide" evidence="1">
    <location>
        <begin position="1"/>
        <end position="22"/>
    </location>
</feature>
<dbReference type="Gene3D" id="2.60.40.10">
    <property type="entry name" value="Immunoglobulins"/>
    <property type="match status" value="1"/>
</dbReference>
<dbReference type="InterPro" id="IPR026341">
    <property type="entry name" value="T9SS_type_B"/>
</dbReference>
<proteinExistence type="predicted"/>
<dbReference type="InterPro" id="IPR044023">
    <property type="entry name" value="Ig_7"/>
</dbReference>
<dbReference type="AlphaFoldDB" id="A0A1D8P3T6"/>
<keyword evidence="1" id="KW-0732">Signal</keyword>
<dbReference type="Proteomes" id="UP000176050">
    <property type="component" value="Chromosome"/>
</dbReference>
<evidence type="ECO:0000313" key="3">
    <source>
        <dbReference type="EMBL" id="AOW19243.1"/>
    </source>
</evidence>
<evidence type="ECO:0000313" key="4">
    <source>
        <dbReference type="Proteomes" id="UP000176050"/>
    </source>
</evidence>
<dbReference type="OrthoDB" id="9765926at2"/>
<accession>A0A1D8P3T6</accession>
<dbReference type="NCBIfam" id="TIGR04131">
    <property type="entry name" value="Bac_Flav_CTERM"/>
    <property type="match status" value="1"/>
</dbReference>
<dbReference type="RefSeq" id="WP_070235373.1">
    <property type="nucleotide sequence ID" value="NZ_CP017478.1"/>
</dbReference>
<dbReference type="EMBL" id="CP017478">
    <property type="protein sequence ID" value="AOW19243.1"/>
    <property type="molecule type" value="Genomic_DNA"/>
</dbReference>
<gene>
    <name evidence="3" type="ORF">LPB138_00435</name>
</gene>